<name>A0A7I7XQT7_9MYCO</name>
<accession>A0A7I7XQT7</accession>
<evidence type="ECO:0000313" key="3">
    <source>
        <dbReference type="Proteomes" id="UP000466931"/>
    </source>
</evidence>
<reference evidence="2" key="1">
    <citation type="journal article" date="2019" name="Emerg. Microbes Infect.">
        <title>Comprehensive subspecies identification of 175 nontuberculous mycobacteria species based on 7547 genomic profiles.</title>
        <authorList>
            <person name="Matsumoto Y."/>
            <person name="Kinjo T."/>
            <person name="Motooka D."/>
            <person name="Nabeya D."/>
            <person name="Jung N."/>
            <person name="Uechi K."/>
            <person name="Horii T."/>
            <person name="Iida T."/>
            <person name="Fujita J."/>
            <person name="Nakamura S."/>
        </authorList>
    </citation>
    <scope>NUCLEOTIDE SEQUENCE [LARGE SCALE GENOMIC DNA]</scope>
    <source>
        <strain evidence="2">JCM 13671</strain>
    </source>
</reference>
<feature type="region of interest" description="Disordered" evidence="1">
    <location>
        <begin position="40"/>
        <end position="64"/>
    </location>
</feature>
<gene>
    <name evidence="2" type="ORF">MCNF_01600</name>
</gene>
<reference evidence="2" key="2">
    <citation type="submission" date="2020-02" db="EMBL/GenBank/DDBJ databases">
        <authorList>
            <person name="Matsumoto Y."/>
            <person name="Motooka D."/>
            <person name="Nakamura S."/>
        </authorList>
    </citation>
    <scope>NUCLEOTIDE SEQUENCE</scope>
    <source>
        <strain evidence="2">JCM 13671</strain>
    </source>
</reference>
<dbReference type="AlphaFoldDB" id="A0A7I7XQT7"/>
<keyword evidence="3" id="KW-1185">Reference proteome</keyword>
<proteinExistence type="predicted"/>
<dbReference type="Proteomes" id="UP000466931">
    <property type="component" value="Chromosome"/>
</dbReference>
<sequence length="115" mass="12132">MGNFDTGEKSLRWQGALNGHEEWGSTPPYLGAVAALSRDGAARHGGPAKVQVMRDTRPSGPGETLLDAEARDAGSAPQIFRADAVARSTSQYARSAVSFPASLTRYVNTPSATTR</sequence>
<protein>
    <submittedName>
        <fullName evidence="2">Uncharacterized protein</fullName>
    </submittedName>
</protein>
<organism evidence="2 3">
    <name type="scientific">Mycolicibacterium confluentis</name>
    <dbReference type="NCBI Taxonomy" id="28047"/>
    <lineage>
        <taxon>Bacteria</taxon>
        <taxon>Bacillati</taxon>
        <taxon>Actinomycetota</taxon>
        <taxon>Actinomycetes</taxon>
        <taxon>Mycobacteriales</taxon>
        <taxon>Mycobacteriaceae</taxon>
        <taxon>Mycolicibacterium</taxon>
    </lineage>
</organism>
<dbReference type="EMBL" id="AP022612">
    <property type="protein sequence ID" value="BBZ31555.1"/>
    <property type="molecule type" value="Genomic_DNA"/>
</dbReference>
<evidence type="ECO:0000313" key="2">
    <source>
        <dbReference type="EMBL" id="BBZ31555.1"/>
    </source>
</evidence>
<evidence type="ECO:0000256" key="1">
    <source>
        <dbReference type="SAM" id="MobiDB-lite"/>
    </source>
</evidence>